<accession>A0A7C3ZRD1</accession>
<evidence type="ECO:0000313" key="3">
    <source>
        <dbReference type="EMBL" id="HGF87374.1"/>
    </source>
</evidence>
<keyword evidence="1" id="KW-1133">Transmembrane helix</keyword>
<dbReference type="AlphaFoldDB" id="A0A7C3ZRD1"/>
<organism evidence="3">
    <name type="scientific">Archaeoglobus fulgidus</name>
    <dbReference type="NCBI Taxonomy" id="2234"/>
    <lineage>
        <taxon>Archaea</taxon>
        <taxon>Methanobacteriati</taxon>
        <taxon>Methanobacteriota</taxon>
        <taxon>Archaeoglobi</taxon>
        <taxon>Archaeoglobales</taxon>
        <taxon>Archaeoglobaceae</taxon>
        <taxon>Archaeoglobus</taxon>
    </lineage>
</organism>
<protein>
    <submittedName>
        <fullName evidence="3">Uncharacterized protein</fullName>
    </submittedName>
</protein>
<evidence type="ECO:0000256" key="1">
    <source>
        <dbReference type="SAM" id="Phobius"/>
    </source>
</evidence>
<comment type="caution">
    <text evidence="3">The sequence shown here is derived from an EMBL/GenBank/DDBJ whole genome shotgun (WGS) entry which is preliminary data.</text>
</comment>
<proteinExistence type="predicted"/>
<dbReference type="EMBL" id="DTLB01000052">
    <property type="protein sequence ID" value="HFW33096.1"/>
    <property type="molecule type" value="Genomic_DNA"/>
</dbReference>
<feature type="transmembrane region" description="Helical" evidence="1">
    <location>
        <begin position="123"/>
        <end position="144"/>
    </location>
</feature>
<reference evidence="3" key="1">
    <citation type="journal article" date="2020" name="mSystems">
        <title>Genome- and Community-Level Interaction Insights into Carbon Utilization and Element Cycling Functions of Hydrothermarchaeota in Hydrothermal Sediment.</title>
        <authorList>
            <person name="Zhou Z."/>
            <person name="Liu Y."/>
            <person name="Xu W."/>
            <person name="Pan J."/>
            <person name="Luo Z.H."/>
            <person name="Li M."/>
        </authorList>
    </citation>
    <scope>NUCLEOTIDE SEQUENCE [LARGE SCALE GENOMIC DNA]</scope>
    <source>
        <strain evidence="3">SpSt-38</strain>
        <strain evidence="2">SpSt-87</strain>
    </source>
</reference>
<name>A0A7C3ZRD1_ARCFL</name>
<dbReference type="EMBL" id="DSQD01000085">
    <property type="protein sequence ID" value="HGF87374.1"/>
    <property type="molecule type" value="Genomic_DNA"/>
</dbReference>
<sequence>MSSSDLSSSKTRISAHFLDAAPAEDEFVTVEGWLTYYDEKKKSWIPLGKAHVSIYVDGKEIGKAETNEFGMFSFTFPAPYKGKHRLEVRFKGKAEYESSSKSLDFQVIEKEQKLKLGRLARDVFLLIIALVFLLFVVIFTTKMLR</sequence>
<keyword evidence="1" id="KW-0812">Transmembrane</keyword>
<keyword evidence="1" id="KW-0472">Membrane</keyword>
<gene>
    <name evidence="3" type="ORF">ENR21_02910</name>
    <name evidence="2" type="ORF">ENW66_09155</name>
</gene>
<evidence type="ECO:0000313" key="2">
    <source>
        <dbReference type="EMBL" id="HFW33096.1"/>
    </source>
</evidence>